<sequence length="92" mass="10777">MTNLFRHIDYHSSLEIFNQADRTGRRLKLGDIKTSQWLQKENIKLDDIKSISQKLPDLRIFIIGEGDTEGFYIYSQKKETCLKFEAPILSVE</sequence>
<name>A0A2T5C3R1_9BACT</name>
<accession>A0A2T5C3R1</accession>
<dbReference type="EMBL" id="QAAD01000005">
    <property type="protein sequence ID" value="PTN09410.1"/>
    <property type="molecule type" value="Genomic_DNA"/>
</dbReference>
<reference evidence="1 2" key="1">
    <citation type="submission" date="2018-04" db="EMBL/GenBank/DDBJ databases">
        <title>Genomic Encyclopedia of Archaeal and Bacterial Type Strains, Phase II (KMG-II): from individual species to whole genera.</title>
        <authorList>
            <person name="Goeker M."/>
        </authorList>
    </citation>
    <scope>NUCLEOTIDE SEQUENCE [LARGE SCALE GENOMIC DNA]</scope>
    <source>
        <strain evidence="1 2">DSM 28823</strain>
    </source>
</reference>
<proteinExistence type="predicted"/>
<evidence type="ECO:0000313" key="2">
    <source>
        <dbReference type="Proteomes" id="UP000243525"/>
    </source>
</evidence>
<comment type="caution">
    <text evidence="1">The sequence shown here is derived from an EMBL/GenBank/DDBJ whole genome shotgun (WGS) entry which is preliminary data.</text>
</comment>
<evidence type="ECO:0000313" key="1">
    <source>
        <dbReference type="EMBL" id="PTN09410.1"/>
    </source>
</evidence>
<dbReference type="AlphaFoldDB" id="A0A2T5C3R1"/>
<dbReference type="Proteomes" id="UP000243525">
    <property type="component" value="Unassembled WGS sequence"/>
</dbReference>
<dbReference type="RefSeq" id="WP_146161453.1">
    <property type="nucleotide sequence ID" value="NZ_OY782574.1"/>
</dbReference>
<protein>
    <submittedName>
        <fullName evidence="1">Uncharacterized protein</fullName>
    </submittedName>
</protein>
<dbReference type="OrthoDB" id="1122497at2"/>
<organism evidence="1 2">
    <name type="scientific">Mangrovibacterium marinum</name>
    <dbReference type="NCBI Taxonomy" id="1639118"/>
    <lineage>
        <taxon>Bacteria</taxon>
        <taxon>Pseudomonadati</taxon>
        <taxon>Bacteroidota</taxon>
        <taxon>Bacteroidia</taxon>
        <taxon>Marinilabiliales</taxon>
        <taxon>Prolixibacteraceae</taxon>
        <taxon>Mangrovibacterium</taxon>
    </lineage>
</organism>
<gene>
    <name evidence="1" type="ORF">C8N47_105251</name>
</gene>
<keyword evidence="2" id="KW-1185">Reference proteome</keyword>